<reference evidence="1 2" key="1">
    <citation type="submission" date="2019-01" db="EMBL/GenBank/DDBJ databases">
        <authorList>
            <person name="Chen W.-M."/>
        </authorList>
    </citation>
    <scope>NUCLEOTIDE SEQUENCE [LARGE SCALE GENOMIC DNA]</scope>
    <source>
        <strain evidence="1 2">CCP-7</strain>
    </source>
</reference>
<proteinExistence type="predicted"/>
<dbReference type="Pfam" id="PF01263">
    <property type="entry name" value="Aldose_epim"/>
    <property type="match status" value="1"/>
</dbReference>
<dbReference type="GO" id="GO:0005975">
    <property type="term" value="P:carbohydrate metabolic process"/>
    <property type="evidence" value="ECO:0007669"/>
    <property type="project" value="InterPro"/>
</dbReference>
<evidence type="ECO:0000313" key="2">
    <source>
        <dbReference type="Proteomes" id="UP000282971"/>
    </source>
</evidence>
<sequence>MTAVRIASDGIAAEIAPLGAELVRLTDADGRDWQWGGDPAVWAGRAPILFPIVGTLRDDSFRWQGTRYNLPRHGFARRSTFALVDHAADRVTFRLESDAATLAVWPFAFQLDMDYAVAGSTLTMTASVRNPSADPMPASFGYHPALLWPLPGGAPRDAHEILFDKPESAPVRRLDADGLVDPAPRPSPVDGNSLALSDSLFAADALILDRPASDRLIYGAPDGGRVAVGYPGMPQIAFWQKPGAGYLCIEPWHGLSDPAGFDGDIFEKPGMAIIDGGGERRFTMTIELLP</sequence>
<dbReference type="GO" id="GO:0030246">
    <property type="term" value="F:carbohydrate binding"/>
    <property type="evidence" value="ECO:0007669"/>
    <property type="project" value="InterPro"/>
</dbReference>
<dbReference type="EMBL" id="SACN01000001">
    <property type="protein sequence ID" value="RVT92605.1"/>
    <property type="molecule type" value="Genomic_DNA"/>
</dbReference>
<evidence type="ECO:0000313" key="1">
    <source>
        <dbReference type="EMBL" id="RVT92605.1"/>
    </source>
</evidence>
<name>A0A437M4X0_9SPHN</name>
<organism evidence="1 2">
    <name type="scientific">Sphingomonas crocodyli</name>
    <dbReference type="NCBI Taxonomy" id="1979270"/>
    <lineage>
        <taxon>Bacteria</taxon>
        <taxon>Pseudomonadati</taxon>
        <taxon>Pseudomonadota</taxon>
        <taxon>Alphaproteobacteria</taxon>
        <taxon>Sphingomonadales</taxon>
        <taxon>Sphingomonadaceae</taxon>
        <taxon>Sphingomonas</taxon>
    </lineage>
</organism>
<comment type="caution">
    <text evidence="1">The sequence shown here is derived from an EMBL/GenBank/DDBJ whole genome shotgun (WGS) entry which is preliminary data.</text>
</comment>
<dbReference type="RefSeq" id="WP_127740374.1">
    <property type="nucleotide sequence ID" value="NZ_SACN01000001.1"/>
</dbReference>
<dbReference type="OrthoDB" id="9795355at2"/>
<dbReference type="Gene3D" id="2.70.98.10">
    <property type="match status" value="1"/>
</dbReference>
<dbReference type="InterPro" id="IPR008183">
    <property type="entry name" value="Aldose_1/G6P_1-epimerase"/>
</dbReference>
<dbReference type="InterPro" id="IPR037481">
    <property type="entry name" value="LacX"/>
</dbReference>
<dbReference type="InterPro" id="IPR014718">
    <property type="entry name" value="GH-type_carb-bd"/>
</dbReference>
<dbReference type="PANTHER" id="PTHR11122">
    <property type="entry name" value="APOSPORY-ASSOCIATED PROTEIN C-RELATED"/>
    <property type="match status" value="1"/>
</dbReference>
<keyword evidence="2" id="KW-1185">Reference proteome</keyword>
<dbReference type="InterPro" id="IPR011013">
    <property type="entry name" value="Gal_mutarotase_sf_dom"/>
</dbReference>
<dbReference type="PANTHER" id="PTHR11122:SF13">
    <property type="entry name" value="GLUCOSE-6-PHOSPHATE 1-EPIMERASE"/>
    <property type="match status" value="1"/>
</dbReference>
<dbReference type="Proteomes" id="UP000282971">
    <property type="component" value="Unassembled WGS sequence"/>
</dbReference>
<protein>
    <submittedName>
        <fullName evidence="1">Aldose 1-epimerase family protein</fullName>
    </submittedName>
</protein>
<gene>
    <name evidence="1" type="ORF">EOD43_01380</name>
</gene>
<dbReference type="GO" id="GO:0016853">
    <property type="term" value="F:isomerase activity"/>
    <property type="evidence" value="ECO:0007669"/>
    <property type="project" value="InterPro"/>
</dbReference>
<dbReference type="CDD" id="cd09024">
    <property type="entry name" value="Aldose_epim_lacX"/>
    <property type="match status" value="1"/>
</dbReference>
<dbReference type="SUPFAM" id="SSF74650">
    <property type="entry name" value="Galactose mutarotase-like"/>
    <property type="match status" value="1"/>
</dbReference>
<accession>A0A437M4X0</accession>
<dbReference type="AlphaFoldDB" id="A0A437M4X0"/>